<dbReference type="Pfam" id="PF07885">
    <property type="entry name" value="Ion_trans_2"/>
    <property type="match status" value="2"/>
</dbReference>
<keyword evidence="3 8" id="KW-0812">Transmembrane</keyword>
<feature type="transmembrane region" description="Helical" evidence="10">
    <location>
        <begin position="433"/>
        <end position="451"/>
    </location>
</feature>
<accession>A7TUH2</accession>
<organism evidence="12">
    <name type="scientific">Dothistroma septosporum</name>
    <name type="common">Red band needle blight fungus</name>
    <name type="synonym">Mycosphaerella pini</name>
    <dbReference type="NCBI Taxonomy" id="64363"/>
    <lineage>
        <taxon>Eukaryota</taxon>
        <taxon>Fungi</taxon>
        <taxon>Dikarya</taxon>
        <taxon>Ascomycota</taxon>
        <taxon>Pezizomycotina</taxon>
        <taxon>Dothideomycetes</taxon>
        <taxon>Dothideomycetidae</taxon>
        <taxon>Mycosphaerellales</taxon>
        <taxon>Mycosphaerellaceae</taxon>
        <taxon>Dothistroma</taxon>
    </lineage>
</organism>
<feature type="transmembrane region" description="Helical" evidence="10">
    <location>
        <begin position="373"/>
        <end position="396"/>
    </location>
</feature>
<dbReference type="Gene3D" id="1.10.287.70">
    <property type="match status" value="2"/>
</dbReference>
<evidence type="ECO:0000259" key="11">
    <source>
        <dbReference type="Pfam" id="PF07885"/>
    </source>
</evidence>
<reference evidence="12" key="1">
    <citation type="journal article" date="2007" name="Fungal Genet. Biol.">
        <title>A fragmented aflatoxin-like gene cluster in the forest pathogen Dothistroma septosporum.</title>
        <authorList>
            <person name="Zhang S."/>
            <person name="Schwelm A."/>
            <person name="Jin H."/>
            <person name="Collins L.J."/>
            <person name="Bradshaw R.E."/>
        </authorList>
    </citation>
    <scope>NUCLEOTIDE SEQUENCE</scope>
</reference>
<feature type="region of interest" description="Disordered" evidence="9">
    <location>
        <begin position="623"/>
        <end position="643"/>
    </location>
</feature>
<evidence type="ECO:0000256" key="8">
    <source>
        <dbReference type="RuleBase" id="RU003857"/>
    </source>
</evidence>
<keyword evidence="5 8" id="KW-0406">Ion transport</keyword>
<keyword evidence="7 8" id="KW-0407">Ion channel</keyword>
<dbReference type="GO" id="GO:0030322">
    <property type="term" value="P:stabilization of membrane potential"/>
    <property type="evidence" value="ECO:0007669"/>
    <property type="project" value="TreeGrafter"/>
</dbReference>
<evidence type="ECO:0000313" key="12">
    <source>
        <dbReference type="EMBL" id="ABU23834.1"/>
    </source>
</evidence>
<keyword evidence="6 10" id="KW-0472">Membrane</keyword>
<dbReference type="SUPFAM" id="SSF81324">
    <property type="entry name" value="Voltage-gated potassium channels"/>
    <property type="match status" value="2"/>
</dbReference>
<feature type="transmembrane region" description="Helical" evidence="10">
    <location>
        <begin position="182"/>
        <end position="205"/>
    </location>
</feature>
<dbReference type="AlphaFoldDB" id="A7TUH2"/>
<dbReference type="EMBL" id="EF177826">
    <property type="protein sequence ID" value="ABU23834.1"/>
    <property type="molecule type" value="Genomic_DNA"/>
</dbReference>
<evidence type="ECO:0000256" key="9">
    <source>
        <dbReference type="SAM" id="MobiDB-lite"/>
    </source>
</evidence>
<feature type="transmembrane region" description="Helical" evidence="10">
    <location>
        <begin position="402"/>
        <end position="421"/>
    </location>
</feature>
<evidence type="ECO:0000256" key="1">
    <source>
        <dbReference type="ARBA" id="ARBA00004141"/>
    </source>
</evidence>
<comment type="similarity">
    <text evidence="8">Belongs to the two pore domain potassium channel (TC 1.A.1.8) family.</text>
</comment>
<sequence length="702" mass="78172">MSTVDPGIGESVSKAAQDVESDHKKDEITQEEQDDDFMQPNTWWFASTLCPLLGATFGPVASGYSICALLPFAWTWHRADKKSGEYIPNGKAASDGFKMKDPDWLVAVNAISLVFALVGNLALLLNMARRVKFSIAQPTTITGYLAAGLLLIADISALASAPHYYITDPQAIPSANHALTSAYYYAIMAASIYMIVGALMCLTVYGALAGRYKKEFNLGPAQRTLMLQTMSFVAYELLGALVFSKVEGWKYLDAVYWSQVTLLTIGLGDFSPETNVGRGLLFPFAIGGILMVGLVIGSIRSLVLERGQEKMAARITEKRRETAVNNVDERKQTIKISWYVSGDSISVAQMTRREEEFNVMRKVQATSERERRYFALFTSLSFALMLWFVGAAVFMVCEREQTWTYFTALYFAFTSLLTIGYGDPSPVSNSGKAFFVIWSLLAVPSLTILISDMGDTIVKWFTDITESIAKLTVLPGEEGFRRNLRSLMGQLTGFTAPGILGETKRRAPTDGRSHRDQMMSRLAIRLEQHIEEEELAEALKADSAGDTLERDIHFYHYVLSRELRSVQQDLNQSPPKRYQWVEWEYYLRLMGNVEDDAAEEEEFPGQQIPNTLVPDQLRAPQHAFEPSSKDLASGSDSDGMAADKDGAHLFKRHDTAASLGDWSWLSDGSPLMSSKTEPQWITERLSVSARAVLHALSSLLRY</sequence>
<dbReference type="PANTHER" id="PTHR11003">
    <property type="entry name" value="POTASSIUM CHANNEL, SUBFAMILY K"/>
    <property type="match status" value="1"/>
</dbReference>
<dbReference type="PRINTS" id="PR01333">
    <property type="entry name" value="2POREKCHANEL"/>
</dbReference>
<dbReference type="InterPro" id="IPR003280">
    <property type="entry name" value="2pore_dom_K_chnl"/>
</dbReference>
<dbReference type="GO" id="GO:0005886">
    <property type="term" value="C:plasma membrane"/>
    <property type="evidence" value="ECO:0007669"/>
    <property type="project" value="TreeGrafter"/>
</dbReference>
<protein>
    <submittedName>
        <fullName evidence="12">Potassium channel</fullName>
    </submittedName>
</protein>
<feature type="domain" description="Potassium channel" evidence="11">
    <location>
        <begin position="232"/>
        <end position="303"/>
    </location>
</feature>
<evidence type="ECO:0000256" key="2">
    <source>
        <dbReference type="ARBA" id="ARBA00022448"/>
    </source>
</evidence>
<dbReference type="InterPro" id="IPR013099">
    <property type="entry name" value="K_chnl_dom"/>
</dbReference>
<evidence type="ECO:0000256" key="4">
    <source>
        <dbReference type="ARBA" id="ARBA00022989"/>
    </source>
</evidence>
<evidence type="ECO:0000256" key="7">
    <source>
        <dbReference type="ARBA" id="ARBA00023303"/>
    </source>
</evidence>
<evidence type="ECO:0000256" key="3">
    <source>
        <dbReference type="ARBA" id="ARBA00022692"/>
    </source>
</evidence>
<evidence type="ECO:0000256" key="6">
    <source>
        <dbReference type="ARBA" id="ARBA00023136"/>
    </source>
</evidence>
<feature type="transmembrane region" description="Helical" evidence="10">
    <location>
        <begin position="104"/>
        <end position="128"/>
    </location>
</feature>
<keyword evidence="2 8" id="KW-0813">Transport</keyword>
<dbReference type="PANTHER" id="PTHR11003:SF301">
    <property type="entry name" value="POTASSIUM CHANNEL PROTEIN"/>
    <property type="match status" value="1"/>
</dbReference>
<dbReference type="GO" id="GO:0015271">
    <property type="term" value="F:outward rectifier potassium channel activity"/>
    <property type="evidence" value="ECO:0007669"/>
    <property type="project" value="TreeGrafter"/>
</dbReference>
<keyword evidence="4 10" id="KW-1133">Transmembrane helix</keyword>
<evidence type="ECO:0000256" key="10">
    <source>
        <dbReference type="SAM" id="Phobius"/>
    </source>
</evidence>
<evidence type="ECO:0000256" key="5">
    <source>
        <dbReference type="ARBA" id="ARBA00023065"/>
    </source>
</evidence>
<dbReference type="GO" id="GO:0022841">
    <property type="term" value="F:potassium ion leak channel activity"/>
    <property type="evidence" value="ECO:0007669"/>
    <property type="project" value="TreeGrafter"/>
</dbReference>
<feature type="region of interest" description="Disordered" evidence="9">
    <location>
        <begin position="1"/>
        <end position="33"/>
    </location>
</feature>
<feature type="domain" description="Potassium channel" evidence="11">
    <location>
        <begin position="383"/>
        <end position="458"/>
    </location>
</feature>
<feature type="transmembrane region" description="Helical" evidence="10">
    <location>
        <begin position="140"/>
        <end position="162"/>
    </location>
</feature>
<proteinExistence type="inferred from homology"/>
<feature type="transmembrane region" description="Helical" evidence="10">
    <location>
        <begin position="225"/>
        <end position="243"/>
    </location>
</feature>
<name>A7TUH2_DOTSE</name>
<comment type="subcellular location">
    <subcellularLocation>
        <location evidence="1">Membrane</location>
        <topology evidence="1">Multi-pass membrane protein</topology>
    </subcellularLocation>
</comment>
<gene>
    <name evidence="12" type="primary">DS14</name>
</gene>
<feature type="transmembrane region" description="Helical" evidence="10">
    <location>
        <begin position="280"/>
        <end position="303"/>
    </location>
</feature>